<evidence type="ECO:0000256" key="1">
    <source>
        <dbReference type="SAM" id="MobiDB-lite"/>
    </source>
</evidence>
<comment type="caution">
    <text evidence="3">The sequence shown here is derived from an EMBL/GenBank/DDBJ whole genome shotgun (WGS) entry which is preliminary data.</text>
</comment>
<dbReference type="Pfam" id="PF03992">
    <property type="entry name" value="ABM"/>
    <property type="match status" value="1"/>
</dbReference>
<dbReference type="Gene3D" id="3.30.70.100">
    <property type="match status" value="1"/>
</dbReference>
<dbReference type="RefSeq" id="WP_204868550.1">
    <property type="nucleotide sequence ID" value="NZ_JAFBBK010000001.1"/>
</dbReference>
<dbReference type="InterPro" id="IPR007138">
    <property type="entry name" value="ABM_dom"/>
</dbReference>
<keyword evidence="4" id="KW-1185">Reference proteome</keyword>
<sequence>MEHPAIAASTLSTMRSSRDDDEPGRQPAEPGRLAADELRGTSRIQIFDGGLEKFEKLARECVDIVRDLDTGTLEYCFFVNAEGTEAFVHERYRDSAAGLEHMRNIGRMMEPLSEVCVMTGEVCGEPNAELREALTNAGVTIYSPLTSRLRGVP</sequence>
<dbReference type="InterPro" id="IPR011008">
    <property type="entry name" value="Dimeric_a/b-barrel"/>
</dbReference>
<keyword evidence="3" id="KW-0503">Monooxygenase</keyword>
<gene>
    <name evidence="3" type="ORF">JOE42_002244</name>
</gene>
<organism evidence="3 4">
    <name type="scientific">Rhodococcoides corynebacterioides</name>
    <dbReference type="NCBI Taxonomy" id="53972"/>
    <lineage>
        <taxon>Bacteria</taxon>
        <taxon>Bacillati</taxon>
        <taxon>Actinomycetota</taxon>
        <taxon>Actinomycetes</taxon>
        <taxon>Mycobacteriales</taxon>
        <taxon>Nocardiaceae</taxon>
        <taxon>Rhodococcoides</taxon>
    </lineage>
</organism>
<dbReference type="GO" id="GO:0004497">
    <property type="term" value="F:monooxygenase activity"/>
    <property type="evidence" value="ECO:0007669"/>
    <property type="project" value="UniProtKB-KW"/>
</dbReference>
<evidence type="ECO:0000313" key="3">
    <source>
        <dbReference type="EMBL" id="MBM7415511.1"/>
    </source>
</evidence>
<protein>
    <submittedName>
        <fullName evidence="3">Quinol monooxygenase YgiN</fullName>
    </submittedName>
</protein>
<feature type="domain" description="ABM" evidence="2">
    <location>
        <begin position="43"/>
        <end position="103"/>
    </location>
</feature>
<accession>A0ABS2KU87</accession>
<keyword evidence="3" id="KW-0560">Oxidoreductase</keyword>
<evidence type="ECO:0000259" key="2">
    <source>
        <dbReference type="Pfam" id="PF03992"/>
    </source>
</evidence>
<dbReference type="SUPFAM" id="SSF54909">
    <property type="entry name" value="Dimeric alpha+beta barrel"/>
    <property type="match status" value="1"/>
</dbReference>
<feature type="region of interest" description="Disordered" evidence="1">
    <location>
        <begin position="1"/>
        <end position="31"/>
    </location>
</feature>
<evidence type="ECO:0000313" key="4">
    <source>
        <dbReference type="Proteomes" id="UP000703038"/>
    </source>
</evidence>
<dbReference type="EMBL" id="JAFBBK010000001">
    <property type="protein sequence ID" value="MBM7415511.1"/>
    <property type="molecule type" value="Genomic_DNA"/>
</dbReference>
<proteinExistence type="predicted"/>
<name>A0ABS2KU87_9NOCA</name>
<reference evidence="3 4" key="1">
    <citation type="submission" date="2021-01" db="EMBL/GenBank/DDBJ databases">
        <title>Genomics of switchgrass bacterial isolates.</title>
        <authorList>
            <person name="Shade A."/>
        </authorList>
    </citation>
    <scope>NUCLEOTIDE SEQUENCE [LARGE SCALE GENOMIC DNA]</scope>
    <source>
        <strain evidence="3 4">PvP111</strain>
    </source>
</reference>
<dbReference type="Proteomes" id="UP000703038">
    <property type="component" value="Unassembled WGS sequence"/>
</dbReference>